<evidence type="ECO:0000313" key="1">
    <source>
        <dbReference type="EMBL" id="EDO15735.1"/>
    </source>
</evidence>
<name>A7TPT4_VANPO</name>
<evidence type="ECO:0000313" key="2">
    <source>
        <dbReference type="Proteomes" id="UP000000267"/>
    </source>
</evidence>
<dbReference type="KEGG" id="vpo:Kpol_1073p23"/>
<dbReference type="Proteomes" id="UP000000267">
    <property type="component" value="Unassembled WGS sequence"/>
</dbReference>
<reference evidence="1 2" key="1">
    <citation type="journal article" date="2007" name="Proc. Natl. Acad. Sci. U.S.A.">
        <title>Independent sorting-out of thousands of duplicated gene pairs in two yeast species descended from a whole-genome duplication.</title>
        <authorList>
            <person name="Scannell D.R."/>
            <person name="Frank A.C."/>
            <person name="Conant G.C."/>
            <person name="Byrne K.P."/>
            <person name="Woolfit M."/>
            <person name="Wolfe K.H."/>
        </authorList>
    </citation>
    <scope>NUCLEOTIDE SEQUENCE [LARGE SCALE GENOMIC DNA]</scope>
    <source>
        <strain evidence="2">ATCC 22028 / DSM 70294 / BCRC 21397 / CBS 2163 / NBRC 10782 / NRRL Y-8283 / UCD 57-17</strain>
    </source>
</reference>
<accession>A7TPT4</accession>
<dbReference type="RefSeq" id="XP_001643593.1">
    <property type="nucleotide sequence ID" value="XM_001643543.1"/>
</dbReference>
<protein>
    <submittedName>
        <fullName evidence="1">Uncharacterized protein</fullName>
    </submittedName>
</protein>
<dbReference type="EMBL" id="DS480447">
    <property type="protein sequence ID" value="EDO15735.1"/>
    <property type="molecule type" value="Genomic_DNA"/>
</dbReference>
<dbReference type="HOGENOM" id="CLU_2160309_0_0_1"/>
<dbReference type="InParanoid" id="A7TPT4"/>
<keyword evidence="2" id="KW-1185">Reference proteome</keyword>
<dbReference type="GeneID" id="5543838"/>
<gene>
    <name evidence="1" type="ORF">Kpol_1073p23</name>
</gene>
<organism evidence="2">
    <name type="scientific">Vanderwaltozyma polyspora (strain ATCC 22028 / DSM 70294 / BCRC 21397 / CBS 2163 / NBRC 10782 / NRRL Y-8283 / UCD 57-17)</name>
    <name type="common">Kluyveromyces polysporus</name>
    <dbReference type="NCBI Taxonomy" id="436907"/>
    <lineage>
        <taxon>Eukaryota</taxon>
        <taxon>Fungi</taxon>
        <taxon>Dikarya</taxon>
        <taxon>Ascomycota</taxon>
        <taxon>Saccharomycotina</taxon>
        <taxon>Saccharomycetes</taxon>
        <taxon>Saccharomycetales</taxon>
        <taxon>Saccharomycetaceae</taxon>
        <taxon>Vanderwaltozyma</taxon>
    </lineage>
</organism>
<proteinExistence type="predicted"/>
<dbReference type="AlphaFoldDB" id="A7TPT4"/>
<sequence>MQTVCDNTSTKPSIFERKPGLDQKFNSIYTELKPTLTLKLDPNGTENNNTTTTLDDYTYAYACAHTDADSSADDDDDDEDFVVDLSTGSLAPVNLHYWNNIHSITSALNNL</sequence>